<gene>
    <name evidence="1" type="ORF">E3N88_10974</name>
</gene>
<dbReference type="Proteomes" id="UP000326396">
    <property type="component" value="Linkage Group LG13"/>
</dbReference>
<evidence type="ECO:0000313" key="2">
    <source>
        <dbReference type="Proteomes" id="UP000326396"/>
    </source>
</evidence>
<sequence length="136" mass="15263">MTSSSSISKVESSPKIFDPIVPTIGIRARQRSYTDRRSKTDEVLCEPEKTRKEAALRDHGKRDLCDLEQIDLGESEEQLCAHRSVKKSNLEVTCVVKIGIETYVKFLVRKASGCVKPHKIVVFEVGDGEQEGLNCR</sequence>
<evidence type="ECO:0000313" key="1">
    <source>
        <dbReference type="EMBL" id="KAD6119703.1"/>
    </source>
</evidence>
<organism evidence="1 2">
    <name type="scientific">Mikania micrantha</name>
    <name type="common">bitter vine</name>
    <dbReference type="NCBI Taxonomy" id="192012"/>
    <lineage>
        <taxon>Eukaryota</taxon>
        <taxon>Viridiplantae</taxon>
        <taxon>Streptophyta</taxon>
        <taxon>Embryophyta</taxon>
        <taxon>Tracheophyta</taxon>
        <taxon>Spermatophyta</taxon>
        <taxon>Magnoliopsida</taxon>
        <taxon>eudicotyledons</taxon>
        <taxon>Gunneridae</taxon>
        <taxon>Pentapetalae</taxon>
        <taxon>asterids</taxon>
        <taxon>campanulids</taxon>
        <taxon>Asterales</taxon>
        <taxon>Asteraceae</taxon>
        <taxon>Asteroideae</taxon>
        <taxon>Heliantheae alliance</taxon>
        <taxon>Eupatorieae</taxon>
        <taxon>Mikania</taxon>
    </lineage>
</organism>
<reference evidence="1 2" key="1">
    <citation type="submission" date="2019-05" db="EMBL/GenBank/DDBJ databases">
        <title>Mikania micrantha, genome provides insights into the molecular mechanism of rapid growth.</title>
        <authorList>
            <person name="Liu B."/>
        </authorList>
    </citation>
    <scope>NUCLEOTIDE SEQUENCE [LARGE SCALE GENOMIC DNA]</scope>
    <source>
        <strain evidence="1">NLD-2019</strain>
        <tissue evidence="1">Leaf</tissue>
    </source>
</reference>
<accession>A0A5N6PCF7</accession>
<dbReference type="EMBL" id="SZYD01000005">
    <property type="protein sequence ID" value="KAD6119703.1"/>
    <property type="molecule type" value="Genomic_DNA"/>
</dbReference>
<protein>
    <submittedName>
        <fullName evidence="1">Uncharacterized protein</fullName>
    </submittedName>
</protein>
<dbReference type="AlphaFoldDB" id="A0A5N6PCF7"/>
<keyword evidence="2" id="KW-1185">Reference proteome</keyword>
<comment type="caution">
    <text evidence="1">The sequence shown here is derived from an EMBL/GenBank/DDBJ whole genome shotgun (WGS) entry which is preliminary data.</text>
</comment>
<proteinExistence type="predicted"/>
<name>A0A5N6PCF7_9ASTR</name>